<dbReference type="Proteomes" id="UP001143981">
    <property type="component" value="Unassembled WGS sequence"/>
</dbReference>
<dbReference type="Pfam" id="PF06337">
    <property type="entry name" value="DUSP"/>
    <property type="match status" value="1"/>
</dbReference>
<dbReference type="Gene3D" id="3.30.2230.10">
    <property type="entry name" value="DUSP-like"/>
    <property type="match status" value="1"/>
</dbReference>
<gene>
    <name evidence="11" type="ORF">LPJ61_002569</name>
</gene>
<comment type="caution">
    <text evidence="11">The sequence shown here is derived from an EMBL/GenBank/DDBJ whole genome shotgun (WGS) entry which is preliminary data.</text>
</comment>
<evidence type="ECO:0000256" key="1">
    <source>
        <dbReference type="ARBA" id="ARBA00000707"/>
    </source>
</evidence>
<dbReference type="InterPro" id="IPR050185">
    <property type="entry name" value="Ub_carboxyl-term_hydrolase"/>
</dbReference>
<evidence type="ECO:0000313" key="11">
    <source>
        <dbReference type="EMBL" id="KAJ1731367.1"/>
    </source>
</evidence>
<dbReference type="InterPro" id="IPR038765">
    <property type="entry name" value="Papain-like_cys_pep_sf"/>
</dbReference>
<organism evidence="11 12">
    <name type="scientific">Coemansia biformis</name>
    <dbReference type="NCBI Taxonomy" id="1286918"/>
    <lineage>
        <taxon>Eukaryota</taxon>
        <taxon>Fungi</taxon>
        <taxon>Fungi incertae sedis</taxon>
        <taxon>Zoopagomycota</taxon>
        <taxon>Kickxellomycotina</taxon>
        <taxon>Kickxellomycetes</taxon>
        <taxon>Kickxellales</taxon>
        <taxon>Kickxellaceae</taxon>
        <taxon>Coemansia</taxon>
    </lineage>
</organism>
<evidence type="ECO:0000259" key="10">
    <source>
        <dbReference type="PROSITE" id="PS51283"/>
    </source>
</evidence>
<dbReference type="InterPro" id="IPR001394">
    <property type="entry name" value="Peptidase_C19_UCH"/>
</dbReference>
<dbReference type="Pfam" id="PF00443">
    <property type="entry name" value="UCH"/>
    <property type="match status" value="1"/>
</dbReference>
<dbReference type="InterPro" id="IPR028889">
    <property type="entry name" value="USP"/>
</dbReference>
<feature type="region of interest" description="Disordered" evidence="8">
    <location>
        <begin position="35"/>
        <end position="71"/>
    </location>
</feature>
<evidence type="ECO:0000259" key="9">
    <source>
        <dbReference type="PROSITE" id="PS50235"/>
    </source>
</evidence>
<keyword evidence="12" id="KW-1185">Reference proteome</keyword>
<evidence type="ECO:0000256" key="4">
    <source>
        <dbReference type="ARBA" id="ARBA00022670"/>
    </source>
</evidence>
<evidence type="ECO:0000256" key="5">
    <source>
        <dbReference type="ARBA" id="ARBA00022786"/>
    </source>
</evidence>
<dbReference type="PROSITE" id="PS51283">
    <property type="entry name" value="DUSP"/>
    <property type="match status" value="1"/>
</dbReference>
<evidence type="ECO:0000256" key="7">
    <source>
        <dbReference type="ARBA" id="ARBA00022807"/>
    </source>
</evidence>
<sequence>MASDSASGAAAPGIIVNRPDGNVQNAPLLGECSAGEPDAACSDQSSSVPSYLHTPAEPYNGSGGVSSNTGTAGPVDASPADAWQLQFGAEAQQSVGGAGDGDMQEMVLNAMASALLSDINAADMVPGSMWYLVDRRWYTAWQEAASGLVPAKVKPMDYTSLFDADGRLLPNLKLCEDVEAVPESVWTKMITLYGVDGSQANAHRVVASSTECSQAAIELYPPSVYMVERGLLGSANKDDTCRIDLSLSASLADLKRLLLLAADLSSEVVPLKSVVLFRPVARAAGGAGGCPGRTGAQQQLLPTYEATVADDDALTAGLSGAAASHIERIDAEDFTSLMASGILPGSTLLFEFAETSGEPSAASVASEDECSIARHMAMGDGDGVSEEGGSDVTVAVSGVKHPSWKARNFGDRLPSPGSDDGDASMGVASAAMEASPSAVRVHYLCGLNNLGNTCFMNSALQCLGHFSDLTQYFVSNVHLRELNRDNPLGMKGAVASAYGQLVKAMWGVGQGAYAPRMFKQTIAQWAPQFRGYNQQDAPEFLSFLLDGMHEDLNRIVHKPYIEVPDANGRPDAEIADEQWDIYKRRNDSVVVDLFQGQFRSTLVCPVCNHVSVMFDPFMYLTLPLPVQRQKWIEVMFVPADPTVYAMHMHLRARKDDSIKQLKQMVGHFAQCDPARLLACDILSTSIYSVYSDADSLGDIRENDVVHVYELGTDAAKVAADPSSDPAAVVQLICSRPSTSSSSSASYAYGSYSYGPEIVTKPLFLTLPSGELTLGELYLQIAAALSRWTAVDMSKITHQLQEACAGAECGASERLLELLGQAAFLRVHRGTSAASSISGRAPYRNLSSVSSYAYTGRRNPGAQDAFRAFEDRLTNSSCEPLVKARDSKREKDSVVPTGQQPANDPAAAPVMDGAVLLSDTSAEAVAAAATDVGRGISRRRGRSIRGADGYPSQWDSSSDNDGDCAMHGTPKRARSDNGSDSETKGSSSWDVPESSSAAGWQEPDTPMDGAGSSDAWAGIIPDPPQMLSASDCPGKADVAGVGEAGSSSDDDMASATAALSFSDLLGTKVQLGTGDTLVCEWSEEGTRALLAELTGGQGRAAIDPVKGMFDLGRTDAFRMPEIEDVTLYKDLEPAGRVGLGQQPREASRQPAAHGQKQKQVSLEDCLSEFTRSEKLGEEDPWYCSRCKEHQQATKKFDLWRVPEILIVHLKRFQHSRAWRDKIDAFVDFPLAGLDLTQKVAGPNGSELVYDLHAVCNHFGGLGGGHYTAYAHSPEDGKWYDFNDSHVSAMHDAAGVVTEAAYMLFYRLRPASSQQAPLSQDGPSSTTSKIEQLIAQCKEEAAARAARGEPEEDELEPAFDMRWQSPRAMILTSDESDGSGDMQSAANVRALVAIGPAGMDSPRSDVGSVGDMDSDCPLAPAGTPPYSELDDSVPAASRSSASEEEDPQML</sequence>
<dbReference type="PROSITE" id="PS00973">
    <property type="entry name" value="USP_2"/>
    <property type="match status" value="1"/>
</dbReference>
<keyword evidence="5" id="KW-0833">Ubl conjugation pathway</keyword>
<dbReference type="GO" id="GO:0016579">
    <property type="term" value="P:protein deubiquitination"/>
    <property type="evidence" value="ECO:0007669"/>
    <property type="project" value="InterPro"/>
</dbReference>
<evidence type="ECO:0000313" key="12">
    <source>
        <dbReference type="Proteomes" id="UP001143981"/>
    </source>
</evidence>
<dbReference type="GO" id="GO:0004843">
    <property type="term" value="F:cysteine-type deubiquitinase activity"/>
    <property type="evidence" value="ECO:0007669"/>
    <property type="project" value="UniProtKB-EC"/>
</dbReference>
<dbReference type="PROSITE" id="PS50235">
    <property type="entry name" value="USP_3"/>
    <property type="match status" value="1"/>
</dbReference>
<comment type="similarity">
    <text evidence="2">Belongs to the peptidase C19 family.</text>
</comment>
<feature type="compositionally biased region" description="Basic and acidic residues" evidence="8">
    <location>
        <begin position="972"/>
        <end position="982"/>
    </location>
</feature>
<feature type="compositionally biased region" description="Basic and acidic residues" evidence="8">
    <location>
        <begin position="881"/>
        <end position="892"/>
    </location>
</feature>
<dbReference type="PANTHER" id="PTHR21646:SF24">
    <property type="entry name" value="UBIQUITIN CARBOXYL-TERMINAL HYDROLASE"/>
    <property type="match status" value="1"/>
</dbReference>
<dbReference type="PROSITE" id="PS00972">
    <property type="entry name" value="USP_1"/>
    <property type="match status" value="1"/>
</dbReference>
<evidence type="ECO:0000256" key="6">
    <source>
        <dbReference type="ARBA" id="ARBA00022801"/>
    </source>
</evidence>
<feature type="region of interest" description="Disordered" evidence="8">
    <location>
        <begin position="1136"/>
        <end position="1156"/>
    </location>
</feature>
<feature type="region of interest" description="Disordered" evidence="8">
    <location>
        <begin position="1394"/>
        <end position="1448"/>
    </location>
</feature>
<dbReference type="EMBL" id="JANBOI010000337">
    <property type="protein sequence ID" value="KAJ1731367.1"/>
    <property type="molecule type" value="Genomic_DNA"/>
</dbReference>
<keyword evidence="6" id="KW-0378">Hydrolase</keyword>
<accession>A0A9W7Y853</accession>
<dbReference type="EC" id="3.4.19.12" evidence="3"/>
<keyword evidence="7" id="KW-0788">Thiol protease</keyword>
<proteinExistence type="inferred from homology"/>
<reference evidence="11" key="1">
    <citation type="submission" date="2022-07" db="EMBL/GenBank/DDBJ databases">
        <title>Phylogenomic reconstructions and comparative analyses of Kickxellomycotina fungi.</title>
        <authorList>
            <person name="Reynolds N.K."/>
            <person name="Stajich J.E."/>
            <person name="Barry K."/>
            <person name="Grigoriev I.V."/>
            <person name="Crous P."/>
            <person name="Smith M.E."/>
        </authorList>
    </citation>
    <scope>NUCLEOTIDE SEQUENCE</scope>
    <source>
        <strain evidence="11">BCRC 34381</strain>
    </source>
</reference>
<feature type="region of interest" description="Disordered" evidence="8">
    <location>
        <begin position="879"/>
        <end position="907"/>
    </location>
</feature>
<evidence type="ECO:0000256" key="3">
    <source>
        <dbReference type="ARBA" id="ARBA00012759"/>
    </source>
</evidence>
<dbReference type="GO" id="GO:0006508">
    <property type="term" value="P:proteolysis"/>
    <property type="evidence" value="ECO:0007669"/>
    <property type="project" value="UniProtKB-KW"/>
</dbReference>
<dbReference type="InterPro" id="IPR006615">
    <property type="entry name" value="Pept_C19_DUSP"/>
</dbReference>
<dbReference type="InterPro" id="IPR035927">
    <property type="entry name" value="DUSP-like_sf"/>
</dbReference>
<feature type="domain" description="USP" evidence="9">
    <location>
        <begin position="445"/>
        <end position="1307"/>
    </location>
</feature>
<name>A0A9W7Y853_9FUNG</name>
<feature type="compositionally biased region" description="Polar residues" evidence="8">
    <location>
        <begin position="983"/>
        <end position="997"/>
    </location>
</feature>
<dbReference type="SUPFAM" id="SSF143791">
    <property type="entry name" value="DUSP-like"/>
    <property type="match status" value="1"/>
</dbReference>
<comment type="catalytic activity">
    <reaction evidence="1">
        <text>Thiol-dependent hydrolysis of ester, thioester, amide, peptide and isopeptide bonds formed by the C-terminal Gly of ubiquitin (a 76-residue protein attached to proteins as an intracellular targeting signal).</text>
        <dbReference type="EC" id="3.4.19.12"/>
    </reaction>
</comment>
<dbReference type="SUPFAM" id="SSF54001">
    <property type="entry name" value="Cysteine proteinases"/>
    <property type="match status" value="1"/>
</dbReference>
<evidence type="ECO:0000256" key="2">
    <source>
        <dbReference type="ARBA" id="ARBA00009085"/>
    </source>
</evidence>
<dbReference type="PANTHER" id="PTHR21646">
    <property type="entry name" value="UBIQUITIN CARBOXYL-TERMINAL HYDROLASE"/>
    <property type="match status" value="1"/>
</dbReference>
<dbReference type="InterPro" id="IPR018200">
    <property type="entry name" value="USP_CS"/>
</dbReference>
<keyword evidence="4" id="KW-0645">Protease</keyword>
<dbReference type="OrthoDB" id="292964at2759"/>
<dbReference type="Gene3D" id="3.90.70.10">
    <property type="entry name" value="Cysteine proteinases"/>
    <property type="match status" value="2"/>
</dbReference>
<feature type="region of interest" description="Disordered" evidence="8">
    <location>
        <begin position="939"/>
        <end position="1050"/>
    </location>
</feature>
<feature type="domain" description="DUSP" evidence="10">
    <location>
        <begin position="99"/>
        <end position="206"/>
    </location>
</feature>
<evidence type="ECO:0000256" key="8">
    <source>
        <dbReference type="SAM" id="MobiDB-lite"/>
    </source>
</evidence>
<dbReference type="CDD" id="cd02674">
    <property type="entry name" value="Peptidase_C19R"/>
    <property type="match status" value="1"/>
</dbReference>
<protein>
    <recommendedName>
        <fullName evidence="3">ubiquitinyl hydrolase 1</fullName>
        <ecNumber evidence="3">3.4.19.12</ecNumber>
    </recommendedName>
</protein>